<accession>A0A417XTD1</accession>
<name>A0A417XTD1_9ACTN</name>
<reference evidence="1 2" key="1">
    <citation type="submission" date="2018-09" db="EMBL/GenBank/DDBJ databases">
        <title>Genome sequencing of Nocardioides immobilis CCTCC AB 2017083 for comparison to Nocardioides silvaticus.</title>
        <authorList>
            <person name="Li C."/>
            <person name="Wang G."/>
        </authorList>
    </citation>
    <scope>NUCLEOTIDE SEQUENCE [LARGE SCALE GENOMIC DNA]</scope>
    <source>
        <strain evidence="1 2">CCTCC AB 2017083</strain>
    </source>
</reference>
<organism evidence="1 2">
    <name type="scientific">Nocardioides immobilis</name>
    <dbReference type="NCBI Taxonomy" id="2049295"/>
    <lineage>
        <taxon>Bacteria</taxon>
        <taxon>Bacillati</taxon>
        <taxon>Actinomycetota</taxon>
        <taxon>Actinomycetes</taxon>
        <taxon>Propionibacteriales</taxon>
        <taxon>Nocardioidaceae</taxon>
        <taxon>Nocardioides</taxon>
    </lineage>
</organism>
<dbReference type="Proteomes" id="UP000283644">
    <property type="component" value="Unassembled WGS sequence"/>
</dbReference>
<proteinExistence type="predicted"/>
<comment type="caution">
    <text evidence="1">The sequence shown here is derived from an EMBL/GenBank/DDBJ whole genome shotgun (WGS) entry which is preliminary data.</text>
</comment>
<protein>
    <submittedName>
        <fullName evidence="1">Uncharacterized protein</fullName>
    </submittedName>
</protein>
<sequence length="305" mass="33755">MKEPDVGPTRPLAYAIGGTIHYGDRTIDVGEEVQFLTVTDDGVAFVREPLRGQPGAKPLWFTDGSTVERIGTTYGSPARGYTVEAADTGSLLMVRPSFVVIDTSTGLPIHRDSASYGGTDVVVLSVHDDAIYWVDPADTPCELADFYRECLRYRWVVRYDVAADSIARWTWARYDEDLRSRPRTIVGEDRGTPPVPGTFPMDPVFDRQGTDLIARYYDGAGEFTLREARTGEPIRLRVPSGATEATRFEFSQWLDDDHLVLFAYTSFGSELADEGDIFVCALSTGNCRLELQGQPGTAYQLPSLD</sequence>
<keyword evidence="2" id="KW-1185">Reference proteome</keyword>
<dbReference type="AlphaFoldDB" id="A0A417XTD1"/>
<evidence type="ECO:0000313" key="2">
    <source>
        <dbReference type="Proteomes" id="UP000283644"/>
    </source>
</evidence>
<dbReference type="EMBL" id="QXGH01000043">
    <property type="protein sequence ID" value="RHW23603.1"/>
    <property type="molecule type" value="Genomic_DNA"/>
</dbReference>
<evidence type="ECO:0000313" key="1">
    <source>
        <dbReference type="EMBL" id="RHW23603.1"/>
    </source>
</evidence>
<gene>
    <name evidence="1" type="ORF">D0Z08_28675</name>
</gene>